<evidence type="ECO:0000256" key="7">
    <source>
        <dbReference type="ARBA" id="ARBA00022989"/>
    </source>
</evidence>
<dbReference type="Pfam" id="PF00139">
    <property type="entry name" value="Lectin_legB"/>
    <property type="match status" value="1"/>
</dbReference>
<reference evidence="12" key="2">
    <citation type="submission" date="2023-06" db="EMBL/GenBank/DDBJ databases">
        <authorList>
            <person name="Swenson N.G."/>
            <person name="Wegrzyn J.L."/>
            <person name="Mcevoy S.L."/>
        </authorList>
    </citation>
    <scope>NUCLEOTIDE SEQUENCE</scope>
    <source>
        <strain evidence="12">NS2018</strain>
        <tissue evidence="12">Leaf</tissue>
    </source>
</reference>
<proteinExistence type="predicted"/>
<dbReference type="SUPFAM" id="SSF56112">
    <property type="entry name" value="Protein kinase-like (PK-like)"/>
    <property type="match status" value="1"/>
</dbReference>
<keyword evidence="6" id="KW-0067">ATP-binding</keyword>
<evidence type="ECO:0000259" key="11">
    <source>
        <dbReference type="Pfam" id="PF00139"/>
    </source>
</evidence>
<feature type="transmembrane region" description="Helical" evidence="10">
    <location>
        <begin position="294"/>
        <end position="318"/>
    </location>
</feature>
<organism evidence="12 13">
    <name type="scientific">Acer saccharum</name>
    <name type="common">Sugar maple</name>
    <dbReference type="NCBI Taxonomy" id="4024"/>
    <lineage>
        <taxon>Eukaryota</taxon>
        <taxon>Viridiplantae</taxon>
        <taxon>Streptophyta</taxon>
        <taxon>Embryophyta</taxon>
        <taxon>Tracheophyta</taxon>
        <taxon>Spermatophyta</taxon>
        <taxon>Magnoliopsida</taxon>
        <taxon>eudicotyledons</taxon>
        <taxon>Gunneridae</taxon>
        <taxon>Pentapetalae</taxon>
        <taxon>rosids</taxon>
        <taxon>malvids</taxon>
        <taxon>Sapindales</taxon>
        <taxon>Sapindaceae</taxon>
        <taxon>Hippocastanoideae</taxon>
        <taxon>Acereae</taxon>
        <taxon>Acer</taxon>
    </lineage>
</organism>
<dbReference type="EMBL" id="JAUESC010000383">
    <property type="protein sequence ID" value="KAK0585340.1"/>
    <property type="molecule type" value="Genomic_DNA"/>
</dbReference>
<evidence type="ECO:0000256" key="2">
    <source>
        <dbReference type="ARBA" id="ARBA00022692"/>
    </source>
</evidence>
<dbReference type="InterPro" id="IPR050528">
    <property type="entry name" value="L-type_Lectin-RKs"/>
</dbReference>
<evidence type="ECO:0000256" key="9">
    <source>
        <dbReference type="ARBA" id="ARBA00023170"/>
    </source>
</evidence>
<dbReference type="GO" id="GO:0005524">
    <property type="term" value="F:ATP binding"/>
    <property type="evidence" value="ECO:0007669"/>
    <property type="project" value="UniProtKB-KW"/>
</dbReference>
<feature type="domain" description="Legume lectin" evidence="11">
    <location>
        <begin position="68"/>
        <end position="288"/>
    </location>
</feature>
<dbReference type="FunFam" id="2.60.120.200:FF:000198">
    <property type="entry name" value="Probable L-type lectin-domain containing receptor kinase S.5"/>
    <property type="match status" value="1"/>
</dbReference>
<evidence type="ECO:0000313" key="12">
    <source>
        <dbReference type="EMBL" id="KAK0585340.1"/>
    </source>
</evidence>
<keyword evidence="7 10" id="KW-1133">Transmembrane helix</keyword>
<dbReference type="Gene3D" id="2.60.120.200">
    <property type="match status" value="1"/>
</dbReference>
<evidence type="ECO:0000256" key="1">
    <source>
        <dbReference type="ARBA" id="ARBA00004479"/>
    </source>
</evidence>
<sequence length="493" mass="54982">MLTSRRRSCNWARMDIGDRAGVGDGRWVQSGWRSGWWTEDLGSIGRSGQRIWEFRANIVKLISIVEKDDNHLLLSNDSNVFLDAIQVTRDVRGPITNISGRAFYRKPFRLWKKRGVNAVFNSIFTLNILNQTATAGEGLAFVLTDNTDVPENSDGQWLGIVNATTNGTSQANIVAIEFDSRKSYSQDLDDNHVGLDINSIHSIKQVSLNSSGVNLSTGTNVAVHVQYDGKNITVSVGHNAKNLELVLSEPIDLSEYLPQKVFVGFTASTSIYTQLNCVKSWEFNGSDFDEGPKFWVWIVVAAAVVVVLLSSGVAVYFYRKKRNKTEDVEDTYPSIEDQIQSSTQAPMKFKLRKLIKATDKFNPKNQLGRVACGRKPGSQSEQNDYNNSIVNWIWELYRKGRIIAAADSRLEVKFSEEEMECVLILGLACCYPNPHLRPSMKVVLQVLSGEAPPPQVPIERPSFVWPAMPPSFNGSDYSLTGSQLTPFSDISGR</sequence>
<keyword evidence="8 10" id="KW-0472">Membrane</keyword>
<dbReference type="SUPFAM" id="SSF49899">
    <property type="entry name" value="Concanavalin A-like lectins/glucanases"/>
    <property type="match status" value="1"/>
</dbReference>
<dbReference type="PANTHER" id="PTHR27007">
    <property type="match status" value="1"/>
</dbReference>
<dbReference type="GO" id="GO:0016020">
    <property type="term" value="C:membrane"/>
    <property type="evidence" value="ECO:0007669"/>
    <property type="project" value="UniProtKB-SubCell"/>
</dbReference>
<dbReference type="AlphaFoldDB" id="A0AA39VLR2"/>
<accession>A0AA39VLR2</accession>
<name>A0AA39VLR2_ACESA</name>
<keyword evidence="3" id="KW-0732">Signal</keyword>
<keyword evidence="5" id="KW-0547">Nucleotide-binding</keyword>
<evidence type="ECO:0000256" key="10">
    <source>
        <dbReference type="SAM" id="Phobius"/>
    </source>
</evidence>
<protein>
    <recommendedName>
        <fullName evidence="11">Legume lectin domain-containing protein</fullName>
    </recommendedName>
</protein>
<keyword evidence="13" id="KW-1185">Reference proteome</keyword>
<comment type="caution">
    <text evidence="12">The sequence shown here is derived from an EMBL/GenBank/DDBJ whole genome shotgun (WGS) entry which is preliminary data.</text>
</comment>
<evidence type="ECO:0000256" key="8">
    <source>
        <dbReference type="ARBA" id="ARBA00023136"/>
    </source>
</evidence>
<dbReference type="Proteomes" id="UP001168877">
    <property type="component" value="Unassembled WGS sequence"/>
</dbReference>
<dbReference type="InterPro" id="IPR013320">
    <property type="entry name" value="ConA-like_dom_sf"/>
</dbReference>
<reference evidence="12" key="1">
    <citation type="journal article" date="2022" name="Plant J.">
        <title>Strategies of tolerance reflected in two North American maple genomes.</title>
        <authorList>
            <person name="McEvoy S.L."/>
            <person name="Sezen U.U."/>
            <person name="Trouern-Trend A."/>
            <person name="McMahon S.M."/>
            <person name="Schaberg P.G."/>
            <person name="Yang J."/>
            <person name="Wegrzyn J.L."/>
            <person name="Swenson N.G."/>
        </authorList>
    </citation>
    <scope>NUCLEOTIDE SEQUENCE</scope>
    <source>
        <strain evidence="12">NS2018</strain>
    </source>
</reference>
<keyword evidence="2 10" id="KW-0812">Transmembrane</keyword>
<gene>
    <name evidence="12" type="ORF">LWI29_027061</name>
</gene>
<evidence type="ECO:0000256" key="4">
    <source>
        <dbReference type="ARBA" id="ARBA00022734"/>
    </source>
</evidence>
<keyword evidence="9" id="KW-0675">Receptor</keyword>
<evidence type="ECO:0000256" key="3">
    <source>
        <dbReference type="ARBA" id="ARBA00022729"/>
    </source>
</evidence>
<keyword evidence="4" id="KW-0430">Lectin</keyword>
<evidence type="ECO:0000313" key="13">
    <source>
        <dbReference type="Proteomes" id="UP001168877"/>
    </source>
</evidence>
<dbReference type="CDD" id="cd06899">
    <property type="entry name" value="lectin_legume_LecRK_Arcelin_ConA"/>
    <property type="match status" value="1"/>
</dbReference>
<dbReference type="InterPro" id="IPR011009">
    <property type="entry name" value="Kinase-like_dom_sf"/>
</dbReference>
<dbReference type="InterPro" id="IPR001220">
    <property type="entry name" value="Legume_lectin_dom"/>
</dbReference>
<evidence type="ECO:0000256" key="5">
    <source>
        <dbReference type="ARBA" id="ARBA00022741"/>
    </source>
</evidence>
<dbReference type="GO" id="GO:0030246">
    <property type="term" value="F:carbohydrate binding"/>
    <property type="evidence" value="ECO:0007669"/>
    <property type="project" value="UniProtKB-KW"/>
</dbReference>
<evidence type="ECO:0000256" key="6">
    <source>
        <dbReference type="ARBA" id="ARBA00022840"/>
    </source>
</evidence>
<dbReference type="Gene3D" id="1.10.510.10">
    <property type="entry name" value="Transferase(Phosphotransferase) domain 1"/>
    <property type="match status" value="1"/>
</dbReference>
<comment type="subcellular location">
    <subcellularLocation>
        <location evidence="1">Membrane</location>
        <topology evidence="1">Single-pass type I membrane protein</topology>
    </subcellularLocation>
</comment>